<evidence type="ECO:0000313" key="2">
    <source>
        <dbReference type="Proteomes" id="UP000242849"/>
    </source>
</evidence>
<dbReference type="AlphaFoldDB" id="A0A1H5LCF0"/>
<protein>
    <submittedName>
        <fullName evidence="1">Uncharacterized protein</fullName>
    </submittedName>
</protein>
<keyword evidence="2" id="KW-1185">Reference proteome</keyword>
<evidence type="ECO:0000313" key="1">
    <source>
        <dbReference type="EMBL" id="SEE74237.1"/>
    </source>
</evidence>
<sequence length="65" mass="7618">MSDYLANGEECLLKMVRLRMNRTLVERYEAMESSKPTFSTLLNSLLEDWLVTEDLKAEFEKLNNS</sequence>
<dbReference type="RefSeq" id="WP_090387888.1">
    <property type="nucleotide sequence ID" value="NZ_CP156749.1"/>
</dbReference>
<proteinExistence type="predicted"/>
<name>A0A1H5LCF0_PSEAG</name>
<dbReference type="EMBL" id="FNSC01000002">
    <property type="protein sequence ID" value="SEE74237.1"/>
    <property type="molecule type" value="Genomic_DNA"/>
</dbReference>
<accession>A0A1H5LCF0</accession>
<gene>
    <name evidence="1" type="ORF">SAMN05421553_4965</name>
</gene>
<dbReference type="Proteomes" id="UP000242849">
    <property type="component" value="Unassembled WGS sequence"/>
</dbReference>
<reference evidence="2" key="1">
    <citation type="submission" date="2016-10" db="EMBL/GenBank/DDBJ databases">
        <authorList>
            <person name="Varghese N."/>
            <person name="Submissions S."/>
        </authorList>
    </citation>
    <scope>NUCLEOTIDE SEQUENCE [LARGE SCALE GENOMIC DNA]</scope>
    <source>
        <strain evidence="2">DSM 12111</strain>
    </source>
</reference>
<organism evidence="1 2">
    <name type="scientific">Pseudomonas anguilliseptica</name>
    <dbReference type="NCBI Taxonomy" id="53406"/>
    <lineage>
        <taxon>Bacteria</taxon>
        <taxon>Pseudomonadati</taxon>
        <taxon>Pseudomonadota</taxon>
        <taxon>Gammaproteobacteria</taxon>
        <taxon>Pseudomonadales</taxon>
        <taxon>Pseudomonadaceae</taxon>
        <taxon>Pseudomonas</taxon>
    </lineage>
</organism>
<dbReference type="STRING" id="53406.SAMN05421553_4965"/>